<dbReference type="KEGG" id="vgu:HYG85_04395"/>
<evidence type="ECO:0000256" key="5">
    <source>
        <dbReference type="ARBA" id="ARBA00022723"/>
    </source>
</evidence>
<evidence type="ECO:0000256" key="10">
    <source>
        <dbReference type="RuleBase" id="RU004387"/>
    </source>
</evidence>
<proteinExistence type="inferred from homology"/>
<reference evidence="11 12" key="1">
    <citation type="submission" date="2020-07" db="EMBL/GenBank/DDBJ databases">
        <title>Vallitalea guaymasensis genome.</title>
        <authorList>
            <person name="Postec A."/>
        </authorList>
    </citation>
    <scope>NUCLEOTIDE SEQUENCE [LARGE SCALE GENOMIC DNA]</scope>
    <source>
        <strain evidence="11 12">Ra1766G1</strain>
    </source>
</reference>
<name>A0A8J8SAZ5_9FIRM</name>
<dbReference type="GO" id="GO:0006508">
    <property type="term" value="P:proteolysis"/>
    <property type="evidence" value="ECO:0007669"/>
    <property type="project" value="UniProtKB-KW"/>
</dbReference>
<evidence type="ECO:0000313" key="11">
    <source>
        <dbReference type="EMBL" id="QUH28192.1"/>
    </source>
</evidence>
<evidence type="ECO:0000256" key="4">
    <source>
        <dbReference type="ARBA" id="ARBA00022670"/>
    </source>
</evidence>
<keyword evidence="12" id="KW-1185">Reference proteome</keyword>
<dbReference type="SUPFAM" id="SSF53187">
    <property type="entry name" value="Zn-dependent exopeptidases"/>
    <property type="match status" value="1"/>
</dbReference>
<organism evidence="11 12">
    <name type="scientific">Vallitalea guaymasensis</name>
    <dbReference type="NCBI Taxonomy" id="1185412"/>
    <lineage>
        <taxon>Bacteria</taxon>
        <taxon>Bacillati</taxon>
        <taxon>Bacillota</taxon>
        <taxon>Clostridia</taxon>
        <taxon>Lachnospirales</taxon>
        <taxon>Vallitaleaceae</taxon>
        <taxon>Vallitalea</taxon>
    </lineage>
</organism>
<evidence type="ECO:0000256" key="3">
    <source>
        <dbReference type="ARBA" id="ARBA00022438"/>
    </source>
</evidence>
<keyword evidence="3 9" id="KW-0031">Aminopeptidase</keyword>
<keyword evidence="6 9" id="KW-0378">Hydrolase</keyword>
<sequence>MRTSMSYAKDLMTFIKNSPSPYHGVIEGKKLLDRAGFTELKMKDEWQMQRGGKYYIIPYSSTIIAFTVGELVDDMGYKIILSHTDSPSFKIKPISEIKTENYITLNTEVYGGPIYYTWLDRPLSLAGKVALKSDNLMKPTIKYMDFKKSVLTIPSLAIHMNRDVNEGVKFNPQKDTLPLIGQINDVLEKDNYLVSHIAKELDVEVDDILDFELFLYLIGEGNIIGINDEFAQSSRLDNLAMVYSSLSAIASTENESGINIAACFDNEEIGSRTKQGADSVMFANILDRISLGLSRTKTKHYRMLDESFMISADAAHALHPNAVEKNDPTNKPLINEGIVIKLSAKQSYATDCESTGVIQQLCDNINIPYQKYVNNSTIPGGKTLGPITTSYVPIKTVDVGVPMLAMHSVNELVGVKDLLDMDKLFSKFYSL</sequence>
<dbReference type="GO" id="GO:0004177">
    <property type="term" value="F:aminopeptidase activity"/>
    <property type="evidence" value="ECO:0007669"/>
    <property type="project" value="UniProtKB-KW"/>
</dbReference>
<dbReference type="Proteomes" id="UP000677305">
    <property type="component" value="Chromosome"/>
</dbReference>
<protein>
    <recommendedName>
        <fullName evidence="10">M18 family aminopeptidase</fullName>
        <ecNumber evidence="10">3.4.11.-</ecNumber>
    </recommendedName>
</protein>
<dbReference type="GO" id="GO:0008270">
    <property type="term" value="F:zinc ion binding"/>
    <property type="evidence" value="ECO:0007669"/>
    <property type="project" value="InterPro"/>
</dbReference>
<gene>
    <name evidence="11" type="ORF">HYG85_04395</name>
</gene>
<dbReference type="PANTHER" id="PTHR28570">
    <property type="entry name" value="ASPARTYL AMINOPEPTIDASE"/>
    <property type="match status" value="1"/>
</dbReference>
<evidence type="ECO:0000313" key="12">
    <source>
        <dbReference type="Proteomes" id="UP000677305"/>
    </source>
</evidence>
<dbReference type="RefSeq" id="WP_212692447.1">
    <property type="nucleotide sequence ID" value="NZ_CP058561.1"/>
</dbReference>
<dbReference type="EC" id="3.4.11.-" evidence="10"/>
<dbReference type="EMBL" id="CP058561">
    <property type="protein sequence ID" value="QUH28192.1"/>
    <property type="molecule type" value="Genomic_DNA"/>
</dbReference>
<keyword evidence="8 9" id="KW-0482">Metalloprotease</keyword>
<dbReference type="CDD" id="cd05658">
    <property type="entry name" value="M18_DAP"/>
    <property type="match status" value="1"/>
</dbReference>
<dbReference type="Gene3D" id="2.30.250.10">
    <property type="entry name" value="Aminopeptidase i, Domain 2"/>
    <property type="match status" value="1"/>
</dbReference>
<evidence type="ECO:0000256" key="2">
    <source>
        <dbReference type="ARBA" id="ARBA00008290"/>
    </source>
</evidence>
<keyword evidence="4 9" id="KW-0645">Protease</keyword>
<comment type="similarity">
    <text evidence="2 9">Belongs to the peptidase M18 family.</text>
</comment>
<dbReference type="GO" id="GO:0008237">
    <property type="term" value="F:metallopeptidase activity"/>
    <property type="evidence" value="ECO:0007669"/>
    <property type="project" value="UniProtKB-KW"/>
</dbReference>
<accession>A0A8J8SAZ5</accession>
<evidence type="ECO:0000256" key="9">
    <source>
        <dbReference type="RuleBase" id="RU004386"/>
    </source>
</evidence>
<dbReference type="FunFam" id="2.30.250.10:FF:000003">
    <property type="entry name" value="Probable M18 family aminopeptidase 2"/>
    <property type="match status" value="1"/>
</dbReference>
<evidence type="ECO:0000256" key="8">
    <source>
        <dbReference type="ARBA" id="ARBA00023049"/>
    </source>
</evidence>
<dbReference type="Gene3D" id="3.40.630.10">
    <property type="entry name" value="Zn peptidases"/>
    <property type="match status" value="1"/>
</dbReference>
<dbReference type="GO" id="GO:0005737">
    <property type="term" value="C:cytoplasm"/>
    <property type="evidence" value="ECO:0007669"/>
    <property type="project" value="UniProtKB-ARBA"/>
</dbReference>
<dbReference type="PANTHER" id="PTHR28570:SF3">
    <property type="entry name" value="ASPARTYL AMINOPEPTIDASE"/>
    <property type="match status" value="1"/>
</dbReference>
<dbReference type="SUPFAM" id="SSF101821">
    <property type="entry name" value="Aminopeptidase/glucanase lid domain"/>
    <property type="match status" value="1"/>
</dbReference>
<dbReference type="AlphaFoldDB" id="A0A8J8SAZ5"/>
<dbReference type="NCBIfam" id="NF002759">
    <property type="entry name" value="PRK02813.1"/>
    <property type="match status" value="1"/>
</dbReference>
<dbReference type="InterPro" id="IPR001948">
    <property type="entry name" value="Peptidase_M18"/>
</dbReference>
<evidence type="ECO:0000256" key="1">
    <source>
        <dbReference type="ARBA" id="ARBA00001947"/>
    </source>
</evidence>
<keyword evidence="5 9" id="KW-0479">Metal-binding</keyword>
<evidence type="ECO:0000256" key="6">
    <source>
        <dbReference type="ARBA" id="ARBA00022801"/>
    </source>
</evidence>
<keyword evidence="7 9" id="KW-0862">Zinc</keyword>
<dbReference type="PRINTS" id="PR00932">
    <property type="entry name" value="AMINO1PTASE"/>
</dbReference>
<comment type="cofactor">
    <cofactor evidence="1 10">
        <name>Zn(2+)</name>
        <dbReference type="ChEBI" id="CHEBI:29105"/>
    </cofactor>
</comment>
<dbReference type="InterPro" id="IPR023358">
    <property type="entry name" value="Peptidase_M18_dom2"/>
</dbReference>
<dbReference type="Pfam" id="PF02127">
    <property type="entry name" value="Peptidase_M18"/>
    <property type="match status" value="1"/>
</dbReference>
<evidence type="ECO:0000256" key="7">
    <source>
        <dbReference type="ARBA" id="ARBA00022833"/>
    </source>
</evidence>